<name>A0A0F4XPV0_9PSED</name>
<dbReference type="EMBL" id="JZXC01000009">
    <property type="protein sequence ID" value="KKA07825.1"/>
    <property type="molecule type" value="Genomic_DNA"/>
</dbReference>
<dbReference type="PROSITE" id="PS50850">
    <property type="entry name" value="MFS"/>
    <property type="match status" value="1"/>
</dbReference>
<dbReference type="Gene3D" id="1.20.1250.20">
    <property type="entry name" value="MFS general substrate transporter like domains"/>
    <property type="match status" value="2"/>
</dbReference>
<sequence length="416" mass="44642">MTDVSSLRQKSNYRWIILLIATVAQASACFFVQGIGAIAIFIQQDWNLSTMQIGLLVSAAQLVPILGLLVAGELLDRFEERIVVGMGTLIVAVALCASTLANSYLSLLMFLIVVGAGYSTAQPGGSKSVSTWFPKKQLGFAMGIRQAGLPLGGALSAAILPYIATRWGWQYSFLAGGLVALFGALTFLSFYRSANPNKPPPVKSDKKQLKAVLASRLSMLGDPAMKNIIFSGVSLISVQYGILIFTALYLYDLLDLSITAAATLLLIAQGAGIAGRIILAAWSDRCKSGRYFPVLICMLAVIFGLIILAWCPLRSFWMLSILVGWLGFFGFGWYGPWVAYVADSAPPDKTGFALGLAMAINQVAIVIMPPALGFLKDLSHSYLPGWSVLIIMTLTALVCTAWSTFGISKLPSLSNK</sequence>
<feature type="transmembrane region" description="Helical" evidence="4">
    <location>
        <begin position="352"/>
        <end position="374"/>
    </location>
</feature>
<dbReference type="Proteomes" id="UP000033662">
    <property type="component" value="Unassembled WGS sequence"/>
</dbReference>
<keyword evidence="3 4" id="KW-0472">Membrane</keyword>
<comment type="caution">
    <text evidence="6">The sequence shown here is derived from an EMBL/GenBank/DDBJ whole genome shotgun (WGS) entry which is preliminary data.</text>
</comment>
<dbReference type="OrthoDB" id="9773404at2"/>
<dbReference type="Pfam" id="PF07690">
    <property type="entry name" value="MFS_1"/>
    <property type="match status" value="1"/>
</dbReference>
<protein>
    <submittedName>
        <fullName evidence="6">MFS transporter</fullName>
    </submittedName>
</protein>
<evidence type="ECO:0000256" key="1">
    <source>
        <dbReference type="ARBA" id="ARBA00022692"/>
    </source>
</evidence>
<dbReference type="InterPro" id="IPR011701">
    <property type="entry name" value="MFS"/>
</dbReference>
<reference evidence="6 7" key="1">
    <citation type="submission" date="2015-03" db="EMBL/GenBank/DDBJ databases">
        <title>Pseudomonas fluorescens 1855-344 Genome sequencing and assembly.</title>
        <authorList>
            <person name="Eng W.W.H."/>
            <person name="Gan H.M."/>
            <person name="Savka M.A."/>
        </authorList>
    </citation>
    <scope>NUCLEOTIDE SEQUENCE [LARGE SCALE GENOMIC DNA]</scope>
    <source>
        <strain evidence="6 7">1855-344</strain>
    </source>
</reference>
<evidence type="ECO:0000259" key="5">
    <source>
        <dbReference type="PROSITE" id="PS50850"/>
    </source>
</evidence>
<dbReference type="InterPro" id="IPR036259">
    <property type="entry name" value="MFS_trans_sf"/>
</dbReference>
<feature type="transmembrane region" description="Helical" evidence="4">
    <location>
        <begin position="171"/>
        <end position="191"/>
    </location>
</feature>
<dbReference type="InterPro" id="IPR020846">
    <property type="entry name" value="MFS_dom"/>
</dbReference>
<organism evidence="6 7">
    <name type="scientific">Pseudomonas kilonensis</name>
    <dbReference type="NCBI Taxonomy" id="132476"/>
    <lineage>
        <taxon>Bacteria</taxon>
        <taxon>Pseudomonadati</taxon>
        <taxon>Pseudomonadota</taxon>
        <taxon>Gammaproteobacteria</taxon>
        <taxon>Pseudomonadales</taxon>
        <taxon>Pseudomonadaceae</taxon>
        <taxon>Pseudomonas</taxon>
    </lineage>
</organism>
<feature type="transmembrane region" description="Helical" evidence="4">
    <location>
        <begin position="386"/>
        <end position="407"/>
    </location>
</feature>
<dbReference type="GO" id="GO:0022857">
    <property type="term" value="F:transmembrane transporter activity"/>
    <property type="evidence" value="ECO:0007669"/>
    <property type="project" value="InterPro"/>
</dbReference>
<feature type="transmembrane region" description="Helical" evidence="4">
    <location>
        <begin position="147"/>
        <end position="165"/>
    </location>
</feature>
<dbReference type="SUPFAM" id="SSF103473">
    <property type="entry name" value="MFS general substrate transporter"/>
    <property type="match status" value="1"/>
</dbReference>
<feature type="transmembrane region" description="Helical" evidence="4">
    <location>
        <begin position="82"/>
        <end position="101"/>
    </location>
</feature>
<evidence type="ECO:0000256" key="4">
    <source>
        <dbReference type="SAM" id="Phobius"/>
    </source>
</evidence>
<feature type="transmembrane region" description="Helical" evidence="4">
    <location>
        <begin position="15"/>
        <end position="41"/>
    </location>
</feature>
<accession>A0A0F4XPV0</accession>
<keyword evidence="1 4" id="KW-0812">Transmembrane</keyword>
<evidence type="ECO:0000256" key="3">
    <source>
        <dbReference type="ARBA" id="ARBA00023136"/>
    </source>
</evidence>
<dbReference type="PATRIC" id="fig|132476.4.peg.6413"/>
<evidence type="ECO:0000313" key="6">
    <source>
        <dbReference type="EMBL" id="KKA07825.1"/>
    </source>
</evidence>
<feature type="transmembrane region" description="Helical" evidence="4">
    <location>
        <begin position="53"/>
        <end position="75"/>
    </location>
</feature>
<dbReference type="PANTHER" id="PTHR23527:SF1">
    <property type="entry name" value="BLL3282 PROTEIN"/>
    <property type="match status" value="1"/>
</dbReference>
<dbReference type="InterPro" id="IPR052952">
    <property type="entry name" value="MFS-Transporter"/>
</dbReference>
<feature type="transmembrane region" description="Helical" evidence="4">
    <location>
        <begin position="316"/>
        <end position="340"/>
    </location>
</feature>
<dbReference type="AlphaFoldDB" id="A0A0F4XPV0"/>
<dbReference type="PANTHER" id="PTHR23527">
    <property type="entry name" value="BLL3282 PROTEIN"/>
    <property type="match status" value="1"/>
</dbReference>
<feature type="transmembrane region" description="Helical" evidence="4">
    <location>
        <begin position="228"/>
        <end position="251"/>
    </location>
</feature>
<gene>
    <name evidence="6" type="ORF">VP02_11705</name>
</gene>
<dbReference type="CDD" id="cd17475">
    <property type="entry name" value="MFS_MT3072_like"/>
    <property type="match status" value="1"/>
</dbReference>
<feature type="transmembrane region" description="Helical" evidence="4">
    <location>
        <begin position="257"/>
        <end position="279"/>
    </location>
</feature>
<feature type="domain" description="Major facilitator superfamily (MFS) profile" evidence="5">
    <location>
        <begin position="17"/>
        <end position="411"/>
    </location>
</feature>
<evidence type="ECO:0000256" key="2">
    <source>
        <dbReference type="ARBA" id="ARBA00022989"/>
    </source>
</evidence>
<keyword evidence="2 4" id="KW-1133">Transmembrane helix</keyword>
<feature type="transmembrane region" description="Helical" evidence="4">
    <location>
        <begin position="291"/>
        <end position="310"/>
    </location>
</feature>
<evidence type="ECO:0000313" key="7">
    <source>
        <dbReference type="Proteomes" id="UP000033662"/>
    </source>
</evidence>
<proteinExistence type="predicted"/>